<dbReference type="SMART" id="SM00922">
    <property type="entry name" value="MR_MLE"/>
    <property type="match status" value="1"/>
</dbReference>
<dbReference type="InterPro" id="IPR013342">
    <property type="entry name" value="Mandelate_racemase_C"/>
</dbReference>
<keyword evidence="4" id="KW-1185">Reference proteome</keyword>
<dbReference type="EMBL" id="CP102846">
    <property type="protein sequence ID" value="UVF22298.1"/>
    <property type="molecule type" value="Genomic_DNA"/>
</dbReference>
<dbReference type="PANTHER" id="PTHR48080:SF2">
    <property type="entry name" value="D-GALACTONATE DEHYDRATASE"/>
    <property type="match status" value="1"/>
</dbReference>
<evidence type="ECO:0000313" key="3">
    <source>
        <dbReference type="EMBL" id="UVF22298.1"/>
    </source>
</evidence>
<gene>
    <name evidence="3" type="ORF">HPT29_026830</name>
</gene>
<dbReference type="Gene3D" id="3.20.20.120">
    <property type="entry name" value="Enolase-like C-terminal domain"/>
    <property type="match status" value="1"/>
</dbReference>
<dbReference type="CDD" id="cd03316">
    <property type="entry name" value="MR_like"/>
    <property type="match status" value="1"/>
</dbReference>
<keyword evidence="1" id="KW-0456">Lyase</keyword>
<organism evidence="3 4">
    <name type="scientific">Microvirga terrae</name>
    <dbReference type="NCBI Taxonomy" id="2740529"/>
    <lineage>
        <taxon>Bacteria</taxon>
        <taxon>Pseudomonadati</taxon>
        <taxon>Pseudomonadota</taxon>
        <taxon>Alphaproteobacteria</taxon>
        <taxon>Hyphomicrobiales</taxon>
        <taxon>Methylobacteriaceae</taxon>
        <taxon>Microvirga</taxon>
    </lineage>
</organism>
<dbReference type="Gene3D" id="3.30.390.10">
    <property type="entry name" value="Enolase-like, N-terminal domain"/>
    <property type="match status" value="1"/>
</dbReference>
<proteinExistence type="predicted"/>
<evidence type="ECO:0000256" key="1">
    <source>
        <dbReference type="ARBA" id="ARBA00023239"/>
    </source>
</evidence>
<dbReference type="InterPro" id="IPR036849">
    <property type="entry name" value="Enolase-like_C_sf"/>
</dbReference>
<evidence type="ECO:0000259" key="2">
    <source>
        <dbReference type="SMART" id="SM00922"/>
    </source>
</evidence>
<dbReference type="Pfam" id="PF13378">
    <property type="entry name" value="MR_MLE_C"/>
    <property type="match status" value="1"/>
</dbReference>
<reference evidence="3" key="1">
    <citation type="submission" date="2022-08" db="EMBL/GenBank/DDBJ databases">
        <title>Microvirga terrae sp. nov., isolated from soil.</title>
        <authorList>
            <person name="Kim K.H."/>
            <person name="Seo Y.L."/>
            <person name="Kim J.M."/>
            <person name="Lee J.K."/>
            <person name="Han D.M."/>
            <person name="Jeon C.O."/>
        </authorList>
    </citation>
    <scope>NUCLEOTIDE SEQUENCE</scope>
    <source>
        <strain evidence="3">R24</strain>
        <plasmid evidence="3">pR24_1</plasmid>
    </source>
</reference>
<dbReference type="Proteomes" id="UP001017257">
    <property type="component" value="Plasmid pR24_1"/>
</dbReference>
<dbReference type="SFLD" id="SFLDS00001">
    <property type="entry name" value="Enolase"/>
    <property type="match status" value="1"/>
</dbReference>
<dbReference type="SFLD" id="SFLDG00179">
    <property type="entry name" value="mandelate_racemase"/>
    <property type="match status" value="1"/>
</dbReference>
<dbReference type="InterPro" id="IPR029017">
    <property type="entry name" value="Enolase-like_N"/>
</dbReference>
<dbReference type="RefSeq" id="WP_173945474.1">
    <property type="nucleotide sequence ID" value="NZ_CP102846.1"/>
</dbReference>
<accession>A0ABY5RZ61</accession>
<geneLocation type="plasmid" evidence="3 4">
    <name>pR24_1</name>
</geneLocation>
<keyword evidence="3" id="KW-0614">Plasmid</keyword>
<dbReference type="InterPro" id="IPR034593">
    <property type="entry name" value="DgoD-like"/>
</dbReference>
<name>A0ABY5RZ61_9HYPH</name>
<dbReference type="SUPFAM" id="SSF54826">
    <property type="entry name" value="Enolase N-terminal domain-like"/>
    <property type="match status" value="1"/>
</dbReference>
<feature type="domain" description="Mandelate racemase/muconate lactonizing enzyme C-terminal" evidence="2">
    <location>
        <begin position="142"/>
        <end position="279"/>
    </location>
</feature>
<dbReference type="Pfam" id="PF02746">
    <property type="entry name" value="MR_MLE_N"/>
    <property type="match status" value="1"/>
</dbReference>
<dbReference type="InterPro" id="IPR029065">
    <property type="entry name" value="Enolase_C-like"/>
</dbReference>
<dbReference type="SUPFAM" id="SSF51604">
    <property type="entry name" value="Enolase C-terminal domain-like"/>
    <property type="match status" value="1"/>
</dbReference>
<dbReference type="PANTHER" id="PTHR48080">
    <property type="entry name" value="D-GALACTONATE DEHYDRATASE-RELATED"/>
    <property type="match status" value="1"/>
</dbReference>
<sequence length="432" mass="46882">MNAAEAVENAVSTHSSPSDLRITDMRIAVVTGICYYPIIKIDTNQGIYGLGEVRDGGHPENALQFKHMLIGQNPCNVDMIFSAMRRFGGHGREGGGVSGIEIALWDLIGKVYGVPCYQFLGGKYRDQVRIYGDTPAPDVQTPENYAAAVKSRAEIGLSFIKFDLPPRLFETVEGALIGQPTRHEYDLGRAWRVPGRGPGARLSEKGIAAAVDIVAAVREKVGPSISLCIDHFGEGFMTADEAIRLGRALEPFNLAWLEDPLPWHDIAGHKKVADALQTPIAGGEDLYLCDGFREAIETNAFDVLHPDLLTSGGMLETKRIADYGERYGVATALHCCCSPIGFMANVHCGAAIPSLLAVEHHGLDIPFWADLVTGLDPDYMVDGYVKVPDAPGLGLDLNYEVIEENLRVKGTMFAPTDAWNAKKLGFERVTTG</sequence>
<dbReference type="InterPro" id="IPR013341">
    <property type="entry name" value="Mandelate_racemase_N_dom"/>
</dbReference>
<protein>
    <submittedName>
        <fullName evidence="3">Mandelate racemase/muconate lactonizing enzyme family protein</fullName>
    </submittedName>
</protein>
<evidence type="ECO:0000313" key="4">
    <source>
        <dbReference type="Proteomes" id="UP001017257"/>
    </source>
</evidence>